<keyword evidence="8" id="KW-1185">Reference proteome</keyword>
<evidence type="ECO:0000313" key="7">
    <source>
        <dbReference type="EMBL" id="TCZ73886.1"/>
    </source>
</evidence>
<evidence type="ECO:0000256" key="2">
    <source>
        <dbReference type="ARBA" id="ARBA00022475"/>
    </source>
</evidence>
<protein>
    <submittedName>
        <fullName evidence="7">Flippase-like domain-containing protein</fullName>
    </submittedName>
</protein>
<comment type="caution">
    <text evidence="7">The sequence shown here is derived from an EMBL/GenBank/DDBJ whole genome shotgun (WGS) entry which is preliminary data.</text>
</comment>
<dbReference type="PANTHER" id="PTHR39087">
    <property type="entry name" value="UPF0104 MEMBRANE PROTEIN MJ1595"/>
    <property type="match status" value="1"/>
</dbReference>
<dbReference type="PANTHER" id="PTHR39087:SF2">
    <property type="entry name" value="UPF0104 MEMBRANE PROTEIN MJ1595"/>
    <property type="match status" value="1"/>
</dbReference>
<dbReference type="OrthoDB" id="9812094at2"/>
<feature type="transmembrane region" description="Helical" evidence="6">
    <location>
        <begin position="174"/>
        <end position="192"/>
    </location>
</feature>
<dbReference type="AlphaFoldDB" id="A0A4R4E343"/>
<organism evidence="7 8">
    <name type="scientific">Flaviaesturariibacter aridisoli</name>
    <dbReference type="NCBI Taxonomy" id="2545761"/>
    <lineage>
        <taxon>Bacteria</taxon>
        <taxon>Pseudomonadati</taxon>
        <taxon>Bacteroidota</taxon>
        <taxon>Chitinophagia</taxon>
        <taxon>Chitinophagales</taxon>
        <taxon>Chitinophagaceae</taxon>
        <taxon>Flaviaestuariibacter</taxon>
    </lineage>
</organism>
<sequence>MKKPVLTIVQYLFFLGLGLFFVWLSVKDIHHKEWEAIKGAVQRARHWLIFPALILLVLAHYSRALRWKVLMEPLGYKPSNFNVFAAVMIGYLVNAAVPRLGEVMKCTILSRYEKLRVDKLVGTIVMERAVDVLCLVIAFVAAFVFQGHVISAPIREMFSVFINDGSGHASMRKIIILAGSVILFFGILFFALKRFGHIDFIGKVRQVISGIAHGLGSIRFLRQKGAFVFQTMLMWALYLAGTTIGIYALQETSPLGVGGGLSTLVLGSLGMVITPGGIGAYPLIVARLMGWYGLDPDTIGNALGWLLWSVQTLVILLGGVACFAYLSHHNKNRKHESPAIVPEQNTDA</sequence>
<dbReference type="Pfam" id="PF03706">
    <property type="entry name" value="LPG_synthase_TM"/>
    <property type="match status" value="1"/>
</dbReference>
<feature type="transmembrane region" description="Helical" evidence="6">
    <location>
        <begin position="6"/>
        <end position="26"/>
    </location>
</feature>
<evidence type="ECO:0000256" key="5">
    <source>
        <dbReference type="ARBA" id="ARBA00023136"/>
    </source>
</evidence>
<feature type="transmembrane region" description="Helical" evidence="6">
    <location>
        <begin position="227"/>
        <end position="249"/>
    </location>
</feature>
<feature type="transmembrane region" description="Helical" evidence="6">
    <location>
        <begin position="261"/>
        <end position="285"/>
    </location>
</feature>
<dbReference type="RefSeq" id="WP_131850886.1">
    <property type="nucleotide sequence ID" value="NZ_SKFH01000004.1"/>
</dbReference>
<evidence type="ECO:0000313" key="8">
    <source>
        <dbReference type="Proteomes" id="UP000295164"/>
    </source>
</evidence>
<keyword evidence="2" id="KW-1003">Cell membrane</keyword>
<gene>
    <name evidence="7" type="ORF">E0486_04180</name>
</gene>
<feature type="transmembrane region" description="Helical" evidence="6">
    <location>
        <begin position="132"/>
        <end position="154"/>
    </location>
</feature>
<evidence type="ECO:0000256" key="6">
    <source>
        <dbReference type="SAM" id="Phobius"/>
    </source>
</evidence>
<evidence type="ECO:0000256" key="1">
    <source>
        <dbReference type="ARBA" id="ARBA00004651"/>
    </source>
</evidence>
<dbReference type="Proteomes" id="UP000295164">
    <property type="component" value="Unassembled WGS sequence"/>
</dbReference>
<dbReference type="GO" id="GO:0005886">
    <property type="term" value="C:plasma membrane"/>
    <property type="evidence" value="ECO:0007669"/>
    <property type="project" value="UniProtKB-SubCell"/>
</dbReference>
<feature type="transmembrane region" description="Helical" evidence="6">
    <location>
        <begin position="305"/>
        <end position="326"/>
    </location>
</feature>
<dbReference type="InterPro" id="IPR022791">
    <property type="entry name" value="L-PG_synthase/AglD"/>
</dbReference>
<accession>A0A4R4E343</accession>
<feature type="transmembrane region" description="Helical" evidence="6">
    <location>
        <begin position="47"/>
        <end position="63"/>
    </location>
</feature>
<reference evidence="7 8" key="1">
    <citation type="submission" date="2019-03" db="EMBL/GenBank/DDBJ databases">
        <authorList>
            <person name="Kim M.K.M."/>
        </authorList>
    </citation>
    <scope>NUCLEOTIDE SEQUENCE [LARGE SCALE GENOMIC DNA]</scope>
    <source>
        <strain evidence="7 8">17J68-15</strain>
    </source>
</reference>
<keyword evidence="5 6" id="KW-0472">Membrane</keyword>
<name>A0A4R4E343_9BACT</name>
<keyword evidence="3 6" id="KW-0812">Transmembrane</keyword>
<evidence type="ECO:0000256" key="3">
    <source>
        <dbReference type="ARBA" id="ARBA00022692"/>
    </source>
</evidence>
<comment type="subcellular location">
    <subcellularLocation>
        <location evidence="1">Cell membrane</location>
        <topology evidence="1">Multi-pass membrane protein</topology>
    </subcellularLocation>
</comment>
<evidence type="ECO:0000256" key="4">
    <source>
        <dbReference type="ARBA" id="ARBA00022989"/>
    </source>
</evidence>
<feature type="transmembrane region" description="Helical" evidence="6">
    <location>
        <begin position="83"/>
        <end position="101"/>
    </location>
</feature>
<proteinExistence type="predicted"/>
<keyword evidence="4 6" id="KW-1133">Transmembrane helix</keyword>
<dbReference type="EMBL" id="SKFH01000004">
    <property type="protein sequence ID" value="TCZ73886.1"/>
    <property type="molecule type" value="Genomic_DNA"/>
</dbReference>